<dbReference type="CDD" id="cd07896">
    <property type="entry name" value="Adenylation_kDNA_ligase_like"/>
    <property type="match status" value="1"/>
</dbReference>
<keyword evidence="2 10" id="KW-0436">Ligase</keyword>
<organism evidence="10 11">
    <name type="scientific">Neptunomonas japonica JAMM 1380</name>
    <dbReference type="NCBI Taxonomy" id="1441457"/>
    <lineage>
        <taxon>Bacteria</taxon>
        <taxon>Pseudomonadati</taxon>
        <taxon>Pseudomonadota</taxon>
        <taxon>Gammaproteobacteria</taxon>
        <taxon>Oceanospirillales</taxon>
        <taxon>Oceanospirillaceae</taxon>
        <taxon>Neptunomonas</taxon>
    </lineage>
</organism>
<dbReference type="GO" id="GO:0006260">
    <property type="term" value="P:DNA replication"/>
    <property type="evidence" value="ECO:0007669"/>
    <property type="project" value="UniProtKB-KW"/>
</dbReference>
<evidence type="ECO:0000259" key="9">
    <source>
        <dbReference type="Pfam" id="PF14743"/>
    </source>
</evidence>
<evidence type="ECO:0000256" key="6">
    <source>
        <dbReference type="ARBA" id="ARBA00034003"/>
    </source>
</evidence>
<keyword evidence="7" id="KW-0732">Signal</keyword>
<proteinExistence type="predicted"/>
<protein>
    <submittedName>
        <fullName evidence="10">DNA ligase (ATP)</fullName>
        <ecNumber evidence="10">6.5.1.1</ecNumber>
    </submittedName>
</protein>
<comment type="catalytic activity">
    <reaction evidence="6">
        <text>ATP + (deoxyribonucleotide)n-3'-hydroxyl + 5'-phospho-(deoxyribonucleotide)m = (deoxyribonucleotide)n+m + AMP + diphosphate.</text>
        <dbReference type="EC" id="6.5.1.1"/>
    </reaction>
</comment>
<accession>A0A7R6PRE9</accession>
<dbReference type="CDD" id="cd08041">
    <property type="entry name" value="OBF_kDNA_ligase_like"/>
    <property type="match status" value="1"/>
</dbReference>
<comment type="cofactor">
    <cofactor evidence="1">
        <name>a divalent metal cation</name>
        <dbReference type="ChEBI" id="CHEBI:60240"/>
    </cofactor>
</comment>
<dbReference type="InterPro" id="IPR012310">
    <property type="entry name" value="DNA_ligase_ATP-dep_cent"/>
</dbReference>
<keyword evidence="3" id="KW-0235">DNA replication</keyword>
<dbReference type="AlphaFoldDB" id="A0A7R6PRE9"/>
<evidence type="ECO:0000256" key="5">
    <source>
        <dbReference type="ARBA" id="ARBA00023204"/>
    </source>
</evidence>
<evidence type="ECO:0000256" key="4">
    <source>
        <dbReference type="ARBA" id="ARBA00022763"/>
    </source>
</evidence>
<sequence>MNSPFIRHVAKLRCAPHVLSSITCFALSTYAFQVNATDANILPPLQLAKSLDHASLQVDLNGYWYAEKLDGIRGYWDGEHLVTRQGNHIHAPEWFIRSLPNIAMEGELWIGRQRFDKVSSIARQHKATDSDWRSVSFFLFDLPHYPGTFEQRRTVLEKWVTTINEPHIKAVTVSTFKSQAALEEQLLSWTKQGAEGIMLYRGAGLYQAKRTDDLLKLKSYEDAEARVIEILPGKGKYQGMLGALLVEDSNGVRFRVGSGFSDAERKAPPEVGSIITYRFNGKTRYGKPRFARFERIRNDF</sequence>
<feature type="chain" id="PRO_5033014689" evidence="7">
    <location>
        <begin position="37"/>
        <end position="300"/>
    </location>
</feature>
<dbReference type="GO" id="GO:0006310">
    <property type="term" value="P:DNA recombination"/>
    <property type="evidence" value="ECO:0007669"/>
    <property type="project" value="InterPro"/>
</dbReference>
<dbReference type="InterPro" id="IPR029319">
    <property type="entry name" value="DNA_ligase_OB"/>
</dbReference>
<dbReference type="Pfam" id="PF14743">
    <property type="entry name" value="DNA_ligase_OB_2"/>
    <property type="match status" value="1"/>
</dbReference>
<dbReference type="EMBL" id="AP014546">
    <property type="protein sequence ID" value="BBB29015.1"/>
    <property type="molecule type" value="Genomic_DNA"/>
</dbReference>
<dbReference type="Gene3D" id="3.30.1490.70">
    <property type="match status" value="1"/>
</dbReference>
<dbReference type="NCBIfam" id="NF006592">
    <property type="entry name" value="PRK09125.1"/>
    <property type="match status" value="1"/>
</dbReference>
<keyword evidence="4" id="KW-0227">DNA damage</keyword>
<dbReference type="EC" id="6.5.1.1" evidence="10"/>
<dbReference type="GO" id="GO:0005524">
    <property type="term" value="F:ATP binding"/>
    <property type="evidence" value="ECO:0007669"/>
    <property type="project" value="InterPro"/>
</dbReference>
<dbReference type="Proteomes" id="UP000595332">
    <property type="component" value="Chromosome"/>
</dbReference>
<reference evidence="10 11" key="1">
    <citation type="journal article" date="2008" name="Int. J. Syst. Evol. Microbiol.">
        <title>Neptunomonas japonica sp. nov., an Osedax japonicus symbiont-like bacterium isolated from sediment adjacent to sperm whale carcasses off Kagoshima, Japan.</title>
        <authorList>
            <person name="Miyazaki M."/>
            <person name="Nogi Y."/>
            <person name="Fujiwara Y."/>
            <person name="Kawato M."/>
            <person name="Kubokawa K."/>
            <person name="Horikoshi K."/>
        </authorList>
    </citation>
    <scope>NUCLEOTIDE SEQUENCE [LARGE SCALE GENOMIC DNA]</scope>
    <source>
        <strain evidence="10 11">JAMM 1380</strain>
    </source>
</reference>
<evidence type="ECO:0000256" key="2">
    <source>
        <dbReference type="ARBA" id="ARBA00022598"/>
    </source>
</evidence>
<dbReference type="Gene3D" id="3.30.470.30">
    <property type="entry name" value="DNA ligase/mRNA capping enzyme"/>
    <property type="match status" value="1"/>
</dbReference>
<dbReference type="GO" id="GO:0006281">
    <property type="term" value="P:DNA repair"/>
    <property type="evidence" value="ECO:0007669"/>
    <property type="project" value="UniProtKB-KW"/>
</dbReference>
<dbReference type="InterPro" id="IPR050326">
    <property type="entry name" value="NAD_dep_DNA_ligaseB"/>
</dbReference>
<keyword evidence="5" id="KW-0234">DNA repair</keyword>
<dbReference type="RefSeq" id="WP_201349655.1">
    <property type="nucleotide sequence ID" value="NZ_AP014546.1"/>
</dbReference>
<gene>
    <name evidence="10" type="primary">lig</name>
    <name evidence="10" type="ORF">NEJAP_1058</name>
</gene>
<dbReference type="KEGG" id="njp:NEJAP_1058"/>
<evidence type="ECO:0000256" key="3">
    <source>
        <dbReference type="ARBA" id="ARBA00022705"/>
    </source>
</evidence>
<feature type="domain" description="DNA ligase OB-like" evidence="9">
    <location>
        <begin position="232"/>
        <end position="297"/>
    </location>
</feature>
<feature type="domain" description="ATP-dependent DNA ligase family profile" evidence="8">
    <location>
        <begin position="95"/>
        <end position="218"/>
    </location>
</feature>
<feature type="signal peptide" evidence="7">
    <location>
        <begin position="1"/>
        <end position="36"/>
    </location>
</feature>
<evidence type="ECO:0000313" key="10">
    <source>
        <dbReference type="EMBL" id="BBB29015.1"/>
    </source>
</evidence>
<dbReference type="GO" id="GO:0003910">
    <property type="term" value="F:DNA ligase (ATP) activity"/>
    <property type="evidence" value="ECO:0007669"/>
    <property type="project" value="UniProtKB-EC"/>
</dbReference>
<keyword evidence="11" id="KW-1185">Reference proteome</keyword>
<dbReference type="PANTHER" id="PTHR47810:SF1">
    <property type="entry name" value="DNA LIGASE B"/>
    <property type="match status" value="1"/>
</dbReference>
<evidence type="ECO:0000256" key="7">
    <source>
        <dbReference type="SAM" id="SignalP"/>
    </source>
</evidence>
<dbReference type="InterPro" id="IPR012340">
    <property type="entry name" value="NA-bd_OB-fold"/>
</dbReference>
<evidence type="ECO:0000259" key="8">
    <source>
        <dbReference type="Pfam" id="PF01068"/>
    </source>
</evidence>
<dbReference type="Gene3D" id="2.40.50.140">
    <property type="entry name" value="Nucleic acid-binding proteins"/>
    <property type="match status" value="1"/>
</dbReference>
<dbReference type="SUPFAM" id="SSF56091">
    <property type="entry name" value="DNA ligase/mRNA capping enzyme, catalytic domain"/>
    <property type="match status" value="1"/>
</dbReference>
<evidence type="ECO:0000313" key="11">
    <source>
        <dbReference type="Proteomes" id="UP000595332"/>
    </source>
</evidence>
<dbReference type="SUPFAM" id="SSF50249">
    <property type="entry name" value="Nucleic acid-binding proteins"/>
    <property type="match status" value="1"/>
</dbReference>
<dbReference type="Pfam" id="PF01068">
    <property type="entry name" value="DNA_ligase_A_M"/>
    <property type="match status" value="1"/>
</dbReference>
<evidence type="ECO:0000256" key="1">
    <source>
        <dbReference type="ARBA" id="ARBA00001968"/>
    </source>
</evidence>
<name>A0A7R6PRE9_9GAMM</name>
<dbReference type="PANTHER" id="PTHR47810">
    <property type="entry name" value="DNA LIGASE"/>
    <property type="match status" value="1"/>
</dbReference>